<accession>A0A1G8U6S1</accession>
<protein>
    <recommendedName>
        <fullName evidence="3">SalK</fullName>
    </recommendedName>
</protein>
<evidence type="ECO:0008006" key="3">
    <source>
        <dbReference type="Google" id="ProtNLM"/>
    </source>
</evidence>
<dbReference type="OrthoDB" id="157052at2"/>
<dbReference type="Proteomes" id="UP000199155">
    <property type="component" value="Unassembled WGS sequence"/>
</dbReference>
<dbReference type="RefSeq" id="WP_093607100.1">
    <property type="nucleotide sequence ID" value="NZ_FNFF01000001.1"/>
</dbReference>
<reference evidence="1 2" key="1">
    <citation type="submission" date="2016-10" db="EMBL/GenBank/DDBJ databases">
        <authorList>
            <person name="de Groot N.N."/>
        </authorList>
    </citation>
    <scope>NUCLEOTIDE SEQUENCE [LARGE SCALE GENOMIC DNA]</scope>
    <source>
        <strain evidence="1 2">CGMCC 4.5727</strain>
    </source>
</reference>
<gene>
    <name evidence="1" type="ORF">SAMN05421806_101676</name>
</gene>
<keyword evidence="2" id="KW-1185">Reference proteome</keyword>
<dbReference type="InterPro" id="IPR054058">
    <property type="entry name" value="HTH_67"/>
</dbReference>
<proteinExistence type="predicted"/>
<dbReference type="NCBIfam" id="NF047719">
    <property type="entry name" value="SCO6745_fam_HTH"/>
    <property type="match status" value="1"/>
</dbReference>
<dbReference type="AlphaFoldDB" id="A0A1G8U6S1"/>
<sequence>MTSPLPAKAGRRCHNVLNPLHSTHYFSPEFAKEMGALGLDGWSPAYFAGRSAAMGAVGAGTVAATYYNFKYELIAAHVPAIWESASPEEVLAGRLRAVDANLRRMLGEAVGSAEMAEAARLALTAAEACTRHARPLYAAHADLPVPEEPHLALWHAATLLREHRGDGHIAALLDAGLGPVEALVTHTATGKGFSVKWNIETRGWNRAEWDAAVASLQDRGLLDAERELTAAGKELRTELELVTDRLDAAPYEHLGAAGVERLTELAGGFLMTALGAGAFPADLIGKD</sequence>
<dbReference type="STRING" id="417292.SAMN05421806_101676"/>
<dbReference type="EMBL" id="FNFF01000001">
    <property type="protein sequence ID" value="SDJ49516.1"/>
    <property type="molecule type" value="Genomic_DNA"/>
</dbReference>
<evidence type="ECO:0000313" key="1">
    <source>
        <dbReference type="EMBL" id="SDJ49516.1"/>
    </source>
</evidence>
<name>A0A1G8U6S1_9ACTN</name>
<organism evidence="1 2">
    <name type="scientific">Streptomyces indicus</name>
    <dbReference type="NCBI Taxonomy" id="417292"/>
    <lineage>
        <taxon>Bacteria</taxon>
        <taxon>Bacillati</taxon>
        <taxon>Actinomycetota</taxon>
        <taxon>Actinomycetes</taxon>
        <taxon>Kitasatosporales</taxon>
        <taxon>Streptomycetaceae</taxon>
        <taxon>Streptomyces</taxon>
    </lineage>
</organism>
<evidence type="ECO:0000313" key="2">
    <source>
        <dbReference type="Proteomes" id="UP000199155"/>
    </source>
</evidence>
<dbReference type="Pfam" id="PF21863">
    <property type="entry name" value="HTH_67"/>
    <property type="match status" value="1"/>
</dbReference>